<evidence type="ECO:0000256" key="5">
    <source>
        <dbReference type="ARBA" id="ARBA00022737"/>
    </source>
</evidence>
<keyword evidence="5" id="KW-0677">Repeat</keyword>
<evidence type="ECO:0000256" key="13">
    <source>
        <dbReference type="SAM" id="MobiDB-lite"/>
    </source>
</evidence>
<dbReference type="PANTHER" id="PTHR47143:SF4">
    <property type="entry name" value="TRANSIENT RECEPTOR POTENTIAL CATION CHANNEL PROTEIN PAINLESS"/>
    <property type="match status" value="1"/>
</dbReference>
<dbReference type="PANTHER" id="PTHR47143">
    <property type="entry name" value="TRANSIENT RECEPTOR POTENTIAL CATION CHANNEL PROTEIN PAINLESS"/>
    <property type="match status" value="1"/>
</dbReference>
<protein>
    <recommendedName>
        <fullName evidence="15">Ion transport domain-containing protein</fullName>
    </recommendedName>
</protein>
<evidence type="ECO:0000313" key="17">
    <source>
        <dbReference type="Proteomes" id="UP000019118"/>
    </source>
</evidence>
<feature type="repeat" description="ANK" evidence="11">
    <location>
        <begin position="128"/>
        <end position="166"/>
    </location>
</feature>
<dbReference type="EnsemblMetazoa" id="XM_019902326.1">
    <property type="protein sequence ID" value="XP_019757885.1"/>
    <property type="gene ID" value="LOC109536216"/>
</dbReference>
<keyword evidence="4 14" id="KW-0812">Transmembrane</keyword>
<dbReference type="SMART" id="SM00248">
    <property type="entry name" value="ANK"/>
    <property type="match status" value="5"/>
</dbReference>
<dbReference type="GO" id="GO:0034703">
    <property type="term" value="C:cation channel complex"/>
    <property type="evidence" value="ECO:0007669"/>
    <property type="project" value="UniProtKB-ARBA"/>
</dbReference>
<keyword evidence="7 11" id="KW-0040">ANK repeat</keyword>
<dbReference type="SUPFAM" id="SSF48403">
    <property type="entry name" value="Ankyrin repeat"/>
    <property type="match status" value="1"/>
</dbReference>
<keyword evidence="12" id="KW-0175">Coiled coil</keyword>
<evidence type="ECO:0000256" key="7">
    <source>
        <dbReference type="ARBA" id="ARBA00023043"/>
    </source>
</evidence>
<name>A0AAR5P9Y5_DENPD</name>
<dbReference type="AlphaFoldDB" id="A0AAR5P9Y5"/>
<feature type="coiled-coil region" evidence="12">
    <location>
        <begin position="854"/>
        <end position="900"/>
    </location>
</feature>
<comment type="subcellular location">
    <subcellularLocation>
        <location evidence="1">Membrane</location>
        <topology evidence="1">Multi-pass membrane protein</topology>
    </subcellularLocation>
</comment>
<evidence type="ECO:0000256" key="12">
    <source>
        <dbReference type="SAM" id="Coils"/>
    </source>
</evidence>
<feature type="transmembrane region" description="Helical" evidence="14">
    <location>
        <begin position="726"/>
        <end position="747"/>
    </location>
</feature>
<dbReference type="InterPro" id="IPR005821">
    <property type="entry name" value="Ion_trans_dom"/>
</dbReference>
<evidence type="ECO:0000256" key="1">
    <source>
        <dbReference type="ARBA" id="ARBA00004141"/>
    </source>
</evidence>
<feature type="transmembrane region" description="Helical" evidence="14">
    <location>
        <begin position="609"/>
        <end position="627"/>
    </location>
</feature>
<dbReference type="InterPro" id="IPR036770">
    <property type="entry name" value="Ankyrin_rpt-contain_sf"/>
</dbReference>
<feature type="transmembrane region" description="Helical" evidence="14">
    <location>
        <begin position="537"/>
        <end position="560"/>
    </location>
</feature>
<keyword evidence="10" id="KW-0407">Ion channel</keyword>
<dbReference type="PROSITE" id="PS50297">
    <property type="entry name" value="ANK_REP_REGION"/>
    <property type="match status" value="2"/>
</dbReference>
<sequence>MYQGINDSNGPKLSRSGSQICPTPEDELLEATLDNKVHKIEQLIRRHEYLLIYTYPDYNKKILLIACSEPDVNAATVEKLLNLKANPRDHNEDDGWEALHFAAQKTNFDVLNALLKRNPGDANNQTLQGGNALHILVRHGDRSAEDFYKCARLLIQKGVDVDQVDNNNKSALYWADKKGVGENIRRIIEEERANGLVINNNVDKDKDKSEYQQLLNLMKRGDEDQFLQINNDLVQSLANFTDCDCTLLQFACDRGLTRCVQRLLDLGADPSATGRINVTKPIIIASEHGFSAIFQSLLDKYHPISNIPEGVLSNVLQYIDRTQHDNKGCYRVFINKMKQCPDPDEVSLKLNEVESNARNTPLHYAIRYADPEIVQDLLRLGASLGAKNKYKVMPIEDMEPQCLEKHLDNCIEFDIKSRKIEKEDFQVKFNYRSIIPPYAKCKYSEAYAYKDVEATGINSTIQKELVAETEVICYMSNTVEFQHLLKHPVIVSFLFMKWLQIQWLFWTNLAFYITFAVSLVVYIFSSYAYFPIEEQKSVILVLLQHVSYICLVLTLFVLLFRELFQMRAAPTKYFNAFENYIEIILVAVTAMIVFIRSPSHDTRKQLSSIAILLAAFELVLMFGQHPYFSTNVVMLKRVSFNFFKFLIWYSMLIIAFALSFYLLFALDPTAADPTAIKITTNETEAPDEDASFSNPAQSVFKTIIMLTGEFDASSINFSSFPLTSKLIFALFVFMIAIILLNLLNGLAVSDTQAIKTNAELVGHIARAQHIRYVESMVVENMFPGNVAQKLSSICCCLPIVRDWNFTFGKALHIDACLFPKHLNYELIFYPNNGGLVESGHRDGSPAKKCAPCTATRLDRETVRLTNNIIKAKREGSNNWIKKLVNELEGLNKMMKHFLLQPSEDL</sequence>
<evidence type="ECO:0000256" key="11">
    <source>
        <dbReference type="PROSITE-ProRule" id="PRU00023"/>
    </source>
</evidence>
<keyword evidence="17" id="KW-1185">Reference proteome</keyword>
<keyword evidence="2" id="KW-0813">Transport</keyword>
<evidence type="ECO:0000256" key="8">
    <source>
        <dbReference type="ARBA" id="ARBA00023065"/>
    </source>
</evidence>
<keyword evidence="9 14" id="KW-0472">Membrane</keyword>
<proteinExistence type="predicted"/>
<evidence type="ECO:0000256" key="14">
    <source>
        <dbReference type="SAM" id="Phobius"/>
    </source>
</evidence>
<dbReference type="InterPro" id="IPR002110">
    <property type="entry name" value="Ankyrin_rpt"/>
</dbReference>
<feature type="transmembrane region" description="Helical" evidence="14">
    <location>
        <begin position="503"/>
        <end position="525"/>
    </location>
</feature>
<evidence type="ECO:0000256" key="10">
    <source>
        <dbReference type="ARBA" id="ARBA00023303"/>
    </source>
</evidence>
<feature type="transmembrane region" description="Helical" evidence="14">
    <location>
        <begin position="647"/>
        <end position="666"/>
    </location>
</feature>
<evidence type="ECO:0000256" key="2">
    <source>
        <dbReference type="ARBA" id="ARBA00022448"/>
    </source>
</evidence>
<evidence type="ECO:0000256" key="4">
    <source>
        <dbReference type="ARBA" id="ARBA00022692"/>
    </source>
</evidence>
<evidence type="ECO:0000259" key="15">
    <source>
        <dbReference type="Pfam" id="PF00520"/>
    </source>
</evidence>
<keyword evidence="8" id="KW-0406">Ion transport</keyword>
<dbReference type="Proteomes" id="UP000019118">
    <property type="component" value="Unassembled WGS sequence"/>
</dbReference>
<reference evidence="17" key="1">
    <citation type="journal article" date="2013" name="Genome Biol.">
        <title>Draft genome of the mountain pine beetle, Dendroctonus ponderosae Hopkins, a major forest pest.</title>
        <authorList>
            <person name="Keeling C.I."/>
            <person name="Yuen M.M."/>
            <person name="Liao N.Y."/>
            <person name="Docking T.R."/>
            <person name="Chan S.K."/>
            <person name="Taylor G.A."/>
            <person name="Palmquist D.L."/>
            <person name="Jackman S.D."/>
            <person name="Nguyen A."/>
            <person name="Li M."/>
            <person name="Henderson H."/>
            <person name="Janes J.K."/>
            <person name="Zhao Y."/>
            <person name="Pandoh P."/>
            <person name="Moore R."/>
            <person name="Sperling F.A."/>
            <person name="Huber D.P."/>
            <person name="Birol I."/>
            <person name="Jones S.J."/>
            <person name="Bohlmann J."/>
        </authorList>
    </citation>
    <scope>NUCLEOTIDE SEQUENCE</scope>
</reference>
<evidence type="ECO:0000256" key="9">
    <source>
        <dbReference type="ARBA" id="ARBA00023136"/>
    </source>
</evidence>
<keyword evidence="6 14" id="KW-1133">Transmembrane helix</keyword>
<dbReference type="GO" id="GO:0005216">
    <property type="term" value="F:monoatomic ion channel activity"/>
    <property type="evidence" value="ECO:0007669"/>
    <property type="project" value="InterPro"/>
</dbReference>
<reference evidence="16" key="2">
    <citation type="submission" date="2024-08" db="UniProtKB">
        <authorList>
            <consortium name="EnsemblMetazoa"/>
        </authorList>
    </citation>
    <scope>IDENTIFICATION</scope>
</reference>
<organism evidence="16 17">
    <name type="scientific">Dendroctonus ponderosae</name>
    <name type="common">Mountain pine beetle</name>
    <dbReference type="NCBI Taxonomy" id="77166"/>
    <lineage>
        <taxon>Eukaryota</taxon>
        <taxon>Metazoa</taxon>
        <taxon>Ecdysozoa</taxon>
        <taxon>Arthropoda</taxon>
        <taxon>Hexapoda</taxon>
        <taxon>Insecta</taxon>
        <taxon>Pterygota</taxon>
        <taxon>Neoptera</taxon>
        <taxon>Endopterygota</taxon>
        <taxon>Coleoptera</taxon>
        <taxon>Polyphaga</taxon>
        <taxon>Cucujiformia</taxon>
        <taxon>Curculionidae</taxon>
        <taxon>Scolytinae</taxon>
        <taxon>Dendroctonus</taxon>
    </lineage>
</organism>
<evidence type="ECO:0000256" key="6">
    <source>
        <dbReference type="ARBA" id="ARBA00022989"/>
    </source>
</evidence>
<feature type="region of interest" description="Disordered" evidence="13">
    <location>
        <begin position="1"/>
        <end position="21"/>
    </location>
</feature>
<dbReference type="Gene3D" id="1.25.40.20">
    <property type="entry name" value="Ankyrin repeat-containing domain"/>
    <property type="match status" value="2"/>
</dbReference>
<dbReference type="InterPro" id="IPR052076">
    <property type="entry name" value="TRP_cation_channel"/>
</dbReference>
<keyword evidence="3" id="KW-0716">Sensory transduction</keyword>
<feature type="domain" description="Ion transport" evidence="15">
    <location>
        <begin position="506"/>
        <end position="757"/>
    </location>
</feature>
<evidence type="ECO:0000256" key="3">
    <source>
        <dbReference type="ARBA" id="ARBA00022606"/>
    </source>
</evidence>
<dbReference type="Pfam" id="PF12796">
    <property type="entry name" value="Ank_2"/>
    <property type="match status" value="1"/>
</dbReference>
<feature type="repeat" description="ANK" evidence="11">
    <location>
        <begin position="357"/>
        <end position="389"/>
    </location>
</feature>
<dbReference type="PROSITE" id="PS50088">
    <property type="entry name" value="ANK_REPEAT"/>
    <property type="match status" value="2"/>
</dbReference>
<evidence type="ECO:0000313" key="16">
    <source>
        <dbReference type="EnsemblMetazoa" id="XP_019757885.1"/>
    </source>
</evidence>
<dbReference type="Pfam" id="PF00520">
    <property type="entry name" value="Ion_trans"/>
    <property type="match status" value="1"/>
</dbReference>
<dbReference type="EnsemblMetazoa" id="XM_019902327.1">
    <property type="protein sequence ID" value="XP_019757886.1"/>
    <property type="gene ID" value="LOC109536216"/>
</dbReference>
<dbReference type="Pfam" id="PF00023">
    <property type="entry name" value="Ank"/>
    <property type="match status" value="2"/>
</dbReference>
<accession>A0AAR5P9Y5</accession>
<feature type="transmembrane region" description="Helical" evidence="14">
    <location>
        <begin position="580"/>
        <end position="597"/>
    </location>
</feature>